<organism evidence="2 3">
    <name type="scientific">Rhodnius prolixus</name>
    <name type="common">Triatomid bug</name>
    <dbReference type="NCBI Taxonomy" id="13249"/>
    <lineage>
        <taxon>Eukaryota</taxon>
        <taxon>Metazoa</taxon>
        <taxon>Ecdysozoa</taxon>
        <taxon>Arthropoda</taxon>
        <taxon>Hexapoda</taxon>
        <taxon>Insecta</taxon>
        <taxon>Pterygota</taxon>
        <taxon>Neoptera</taxon>
        <taxon>Paraneoptera</taxon>
        <taxon>Hemiptera</taxon>
        <taxon>Heteroptera</taxon>
        <taxon>Panheteroptera</taxon>
        <taxon>Cimicomorpha</taxon>
        <taxon>Reduviidae</taxon>
        <taxon>Triatominae</taxon>
        <taxon>Rhodnius</taxon>
    </lineage>
</organism>
<dbReference type="AlphaFoldDB" id="T1HJQ0"/>
<dbReference type="RefSeq" id="XP_073984226.1">
    <property type="nucleotide sequence ID" value="XM_074128125.1"/>
</dbReference>
<accession>T1HJQ0</accession>
<feature type="region of interest" description="Disordered" evidence="1">
    <location>
        <begin position="74"/>
        <end position="121"/>
    </location>
</feature>
<reference evidence="2" key="1">
    <citation type="submission" date="2015-05" db="UniProtKB">
        <authorList>
            <consortium name="EnsemblMetazoa"/>
        </authorList>
    </citation>
    <scope>IDENTIFICATION</scope>
</reference>
<evidence type="ECO:0000256" key="1">
    <source>
        <dbReference type="SAM" id="MobiDB-lite"/>
    </source>
</evidence>
<dbReference type="InParanoid" id="T1HJQ0"/>
<sequence length="294" mass="34258">MSFNKSTINFNDLDDQEMDPYMGSFAAKYDREVFPEFSEPMDYSECMPLSGSSKYNIKQGMKFIKNDKKANQRFHPYTQPSSSTTSSFTNRHSLYRPGSLNEKQAVDSKKNNAKDKNNENFNRKQVRTTHTPFRVNEQKMSVNTVKNKTNTFRSNFIMNEDTKSLRQRMNLPGSRIRHFVGSVDQVLRWHKSVKNSDLFVMYEANGILECKRSQEKKHLLFIRGESGHILQAVFYEIDRPIPLCNEKSPVLVTGRMIGFRKMQVFDIVLLSQEDYQAIQRLSFLSQRALNEALE</sequence>
<dbReference type="EnsemblMetazoa" id="RPRC004272-RA">
    <property type="protein sequence ID" value="RPRC004272-PA"/>
    <property type="gene ID" value="RPRC004272"/>
</dbReference>
<dbReference type="Proteomes" id="UP000015103">
    <property type="component" value="Unassembled WGS sequence"/>
</dbReference>
<keyword evidence="3" id="KW-1185">Reference proteome</keyword>
<protein>
    <submittedName>
        <fullName evidence="2">Uncharacterized protein</fullName>
    </submittedName>
</protein>
<proteinExistence type="predicted"/>
<dbReference type="GeneID" id="141454174"/>
<name>T1HJQ0_RHOPR</name>
<dbReference type="VEuPathDB" id="VectorBase:RPRC004272"/>
<dbReference type="STRING" id="13249.T1HJQ0"/>
<dbReference type="HOGENOM" id="CLU_947698_0_0_1"/>
<evidence type="ECO:0000313" key="2">
    <source>
        <dbReference type="EnsemblMetazoa" id="RPRC004272-PA"/>
    </source>
</evidence>
<evidence type="ECO:0000313" key="3">
    <source>
        <dbReference type="Proteomes" id="UP000015103"/>
    </source>
</evidence>
<feature type="compositionally biased region" description="Basic and acidic residues" evidence="1">
    <location>
        <begin position="104"/>
        <end position="121"/>
    </location>
</feature>
<dbReference type="EMBL" id="ACPB03016329">
    <property type="status" value="NOT_ANNOTATED_CDS"/>
    <property type="molecule type" value="Genomic_DNA"/>
</dbReference>